<gene>
    <name evidence="2" type="ORF">Q4481_17365</name>
</gene>
<dbReference type="EMBL" id="JAUOZU010000013">
    <property type="protein sequence ID" value="MDO6965735.1"/>
    <property type="molecule type" value="Genomic_DNA"/>
</dbReference>
<evidence type="ECO:0000313" key="2">
    <source>
        <dbReference type="EMBL" id="MDO6965735.1"/>
    </source>
</evidence>
<dbReference type="RefSeq" id="WP_304377669.1">
    <property type="nucleotide sequence ID" value="NZ_JAUOZU010000013.1"/>
</dbReference>
<sequence>MPIVSIIAEYFICWWVTLFIVLPIGLRTQAEEQNVVNGTVKSAPARFRARRVFLMTTLVAAVIYAIWFVATRYFGLNAFTFPQVVPNFD</sequence>
<name>A0ABT8YPV9_9HYPH</name>
<feature type="transmembrane region" description="Helical" evidence="1">
    <location>
        <begin position="6"/>
        <end position="26"/>
    </location>
</feature>
<keyword evidence="1" id="KW-0472">Membrane</keyword>
<accession>A0ABT8YPV9</accession>
<comment type="caution">
    <text evidence="2">The sequence shown here is derived from an EMBL/GenBank/DDBJ whole genome shotgun (WGS) entry which is preliminary data.</text>
</comment>
<keyword evidence="1" id="KW-0812">Transmembrane</keyword>
<protein>
    <submittedName>
        <fullName evidence="2">DUF1467 family protein</fullName>
    </submittedName>
</protein>
<dbReference type="Pfam" id="PF07330">
    <property type="entry name" value="DUF1467"/>
    <property type="match status" value="1"/>
</dbReference>
<evidence type="ECO:0000313" key="3">
    <source>
        <dbReference type="Proteomes" id="UP001174932"/>
    </source>
</evidence>
<keyword evidence="1" id="KW-1133">Transmembrane helix</keyword>
<reference evidence="2" key="1">
    <citation type="journal article" date="2015" name="Int. J. Syst. Evol. Microbiol.">
        <title>Rhizobium alvei sp. nov., isolated from a freshwater river.</title>
        <authorList>
            <person name="Sheu S.Y."/>
            <person name="Huang H.W."/>
            <person name="Young C.C."/>
            <person name="Chen W.M."/>
        </authorList>
    </citation>
    <scope>NUCLEOTIDE SEQUENCE</scope>
    <source>
        <strain evidence="2">TNR-22</strain>
    </source>
</reference>
<reference evidence="2" key="2">
    <citation type="submission" date="2023-07" db="EMBL/GenBank/DDBJ databases">
        <authorList>
            <person name="Shen H."/>
        </authorList>
    </citation>
    <scope>NUCLEOTIDE SEQUENCE</scope>
    <source>
        <strain evidence="2">TNR-22</strain>
    </source>
</reference>
<organism evidence="2 3">
    <name type="scientific">Rhizobium alvei</name>
    <dbReference type="NCBI Taxonomy" id="1132659"/>
    <lineage>
        <taxon>Bacteria</taxon>
        <taxon>Pseudomonadati</taxon>
        <taxon>Pseudomonadota</taxon>
        <taxon>Alphaproteobacteria</taxon>
        <taxon>Hyphomicrobiales</taxon>
        <taxon>Rhizobiaceae</taxon>
        <taxon>Rhizobium/Agrobacterium group</taxon>
        <taxon>Rhizobium</taxon>
    </lineage>
</organism>
<feature type="transmembrane region" description="Helical" evidence="1">
    <location>
        <begin position="52"/>
        <end position="70"/>
    </location>
</feature>
<proteinExistence type="predicted"/>
<keyword evidence="3" id="KW-1185">Reference proteome</keyword>
<dbReference type="Proteomes" id="UP001174932">
    <property type="component" value="Unassembled WGS sequence"/>
</dbReference>
<dbReference type="InterPro" id="IPR009935">
    <property type="entry name" value="DUF1467"/>
</dbReference>
<evidence type="ECO:0000256" key="1">
    <source>
        <dbReference type="SAM" id="Phobius"/>
    </source>
</evidence>